<dbReference type="Gene3D" id="2.60.200.30">
    <property type="entry name" value="Probable inorganic polyphosphate/atp-NAD kinase, domain 2"/>
    <property type="match status" value="1"/>
</dbReference>
<dbReference type="Gene3D" id="3.40.50.10330">
    <property type="entry name" value="Probable inorganic polyphosphate/atp-NAD kinase, domain 1"/>
    <property type="match status" value="1"/>
</dbReference>
<comment type="caution">
    <text evidence="9">Lacks conserved residue(s) required for the propagation of feature annotation.</text>
</comment>
<dbReference type="FunFam" id="2.60.200.30:FF:000002">
    <property type="entry name" value="NAD kinase"/>
    <property type="match status" value="1"/>
</dbReference>
<evidence type="ECO:0000256" key="7">
    <source>
        <dbReference type="ARBA" id="ARBA00023027"/>
    </source>
</evidence>
<evidence type="ECO:0000256" key="9">
    <source>
        <dbReference type="HAMAP-Rule" id="MF_00361"/>
    </source>
</evidence>
<comment type="function">
    <text evidence="9">Involved in the regulation of the intracellular balance of NAD and NADP, and is a key enzyme in the biosynthesis of NADP. Catalyzes specifically the phosphorylation on 2'-hydroxyl of the adenosine moiety of NAD to yield NADP.</text>
</comment>
<sequence>MRYVILSKGDAKSEALKYKMMRHMQDFKMVEDKDNPEIVISVGGDGTLLQAFHQYSHMLSRCAFVGIHTGHLGFYADWLPHEVEKLIIEIHNSEFQVIEYPLLEIIVRYNDQGYETRYLALNEATMKTEDGTTLVVDLDIRGQHFERFRGDGLCISTPSGSTAYNKALGGALIHPSLEAIQIAEIASINNRVFRTVGSPLVLPKHHTCHIKPVNHDVILTTIDHVSVKHKNVNAIQYRVANEKIRFARFRPFPFWKRVHDSFISSGDDA</sequence>
<keyword evidence="1 9" id="KW-0963">Cytoplasm</keyword>
<dbReference type="InterPro" id="IPR016064">
    <property type="entry name" value="NAD/diacylglycerol_kinase_sf"/>
</dbReference>
<keyword evidence="4 9" id="KW-0418">Kinase</keyword>
<dbReference type="GO" id="GO:0005737">
    <property type="term" value="C:cytoplasm"/>
    <property type="evidence" value="ECO:0007669"/>
    <property type="project" value="UniProtKB-SubCell"/>
</dbReference>
<comment type="catalytic activity">
    <reaction evidence="8 9">
        <text>NAD(+) + ATP = ADP + NADP(+) + H(+)</text>
        <dbReference type="Rhea" id="RHEA:18629"/>
        <dbReference type="ChEBI" id="CHEBI:15378"/>
        <dbReference type="ChEBI" id="CHEBI:30616"/>
        <dbReference type="ChEBI" id="CHEBI:57540"/>
        <dbReference type="ChEBI" id="CHEBI:58349"/>
        <dbReference type="ChEBI" id="CHEBI:456216"/>
        <dbReference type="EC" id="2.7.1.23"/>
    </reaction>
</comment>
<feature type="binding site" evidence="9">
    <location>
        <position position="151"/>
    </location>
    <ligand>
        <name>NAD(+)</name>
        <dbReference type="ChEBI" id="CHEBI:57540"/>
    </ligand>
</feature>
<dbReference type="STRING" id="569857.TP70_06970"/>
<dbReference type="EMBL" id="JXWY01000040">
    <property type="protein sequence ID" value="KIX90548.1"/>
    <property type="molecule type" value="Genomic_DNA"/>
</dbReference>
<reference evidence="10 12" key="1">
    <citation type="submission" date="2015-01" db="EMBL/GenBank/DDBJ databases">
        <authorList>
            <person name="Guo J."/>
        </authorList>
    </citation>
    <scope>NUCLEOTIDE SEQUENCE [LARGE SCALE GENOMIC DNA]</scope>
    <source>
        <strain evidence="10 12">DSM 22147</strain>
    </source>
</reference>
<comment type="similarity">
    <text evidence="9">Belongs to the NAD kinase family.</text>
</comment>
<dbReference type="Proteomes" id="UP000254100">
    <property type="component" value="Unassembled WGS sequence"/>
</dbReference>
<evidence type="ECO:0000313" key="12">
    <source>
        <dbReference type="Proteomes" id="UP000032366"/>
    </source>
</evidence>
<dbReference type="Pfam" id="PF01513">
    <property type="entry name" value="NAD_kinase"/>
    <property type="match status" value="1"/>
</dbReference>
<dbReference type="PANTHER" id="PTHR20275">
    <property type="entry name" value="NAD KINASE"/>
    <property type="match status" value="1"/>
</dbReference>
<dbReference type="NCBIfam" id="NF003424">
    <property type="entry name" value="PRK04885.1"/>
    <property type="match status" value="1"/>
</dbReference>
<evidence type="ECO:0000256" key="6">
    <source>
        <dbReference type="ARBA" id="ARBA00022857"/>
    </source>
</evidence>
<evidence type="ECO:0000313" key="11">
    <source>
        <dbReference type="EMBL" id="SUM56987.1"/>
    </source>
</evidence>
<keyword evidence="2 9" id="KW-0808">Transferase</keyword>
<dbReference type="GO" id="GO:0046872">
    <property type="term" value="F:metal ion binding"/>
    <property type="evidence" value="ECO:0007669"/>
    <property type="project" value="UniProtKB-UniRule"/>
</dbReference>
<keyword evidence="5 9" id="KW-0067">ATP-binding</keyword>
<name>A0A0D6XRU4_9STAP</name>
<feature type="binding site" evidence="9">
    <location>
        <begin position="122"/>
        <end position="123"/>
    </location>
    <ligand>
        <name>NAD(+)</name>
        <dbReference type="ChEBI" id="CHEBI:57540"/>
    </ligand>
</feature>
<dbReference type="EMBL" id="UHDT01000001">
    <property type="protein sequence ID" value="SUM56987.1"/>
    <property type="molecule type" value="Genomic_DNA"/>
</dbReference>
<organism evidence="11 13">
    <name type="scientific">Staphylococcus microti</name>
    <dbReference type="NCBI Taxonomy" id="569857"/>
    <lineage>
        <taxon>Bacteria</taxon>
        <taxon>Bacillati</taxon>
        <taxon>Bacillota</taxon>
        <taxon>Bacilli</taxon>
        <taxon>Bacillales</taxon>
        <taxon>Staphylococcaceae</taxon>
        <taxon>Staphylococcus</taxon>
    </lineage>
</organism>
<dbReference type="InterPro" id="IPR017437">
    <property type="entry name" value="ATP-NAD_kinase_PpnK-typ_C"/>
</dbReference>
<feature type="binding site" evidence="9">
    <location>
        <position position="186"/>
    </location>
    <ligand>
        <name>NAD(+)</name>
        <dbReference type="ChEBI" id="CHEBI:57540"/>
    </ligand>
</feature>
<dbReference type="GO" id="GO:0005524">
    <property type="term" value="F:ATP binding"/>
    <property type="evidence" value="ECO:0007669"/>
    <property type="project" value="UniProtKB-KW"/>
</dbReference>
<dbReference type="GO" id="GO:0019674">
    <property type="term" value="P:NAD+ metabolic process"/>
    <property type="evidence" value="ECO:0007669"/>
    <property type="project" value="InterPro"/>
</dbReference>
<dbReference type="HAMAP" id="MF_00361">
    <property type="entry name" value="NAD_kinase"/>
    <property type="match status" value="1"/>
</dbReference>
<dbReference type="GO" id="GO:0006741">
    <property type="term" value="P:NADP+ biosynthetic process"/>
    <property type="evidence" value="ECO:0007669"/>
    <property type="project" value="UniProtKB-UniRule"/>
</dbReference>
<comment type="cofactor">
    <cofactor evidence="9">
        <name>a divalent metal cation</name>
        <dbReference type="ChEBI" id="CHEBI:60240"/>
    </cofactor>
</comment>
<evidence type="ECO:0000313" key="10">
    <source>
        <dbReference type="EMBL" id="KIX90548.1"/>
    </source>
</evidence>
<reference evidence="11 13" key="2">
    <citation type="submission" date="2018-06" db="EMBL/GenBank/DDBJ databases">
        <authorList>
            <consortium name="Pathogen Informatics"/>
            <person name="Doyle S."/>
        </authorList>
    </citation>
    <scope>NUCLEOTIDE SEQUENCE [LARGE SCALE GENOMIC DNA]</scope>
    <source>
        <strain evidence="11 13">NCTC13832</strain>
    </source>
</reference>
<dbReference type="OrthoDB" id="9774737at2"/>
<keyword evidence="7 9" id="KW-0520">NAD</keyword>
<dbReference type="RefSeq" id="WP_044360580.1">
    <property type="nucleotide sequence ID" value="NZ_JXWY01000040.1"/>
</dbReference>
<keyword evidence="12" id="KW-1185">Reference proteome</keyword>
<keyword evidence="3 9" id="KW-0547">Nucleotide-binding</keyword>
<evidence type="ECO:0000256" key="4">
    <source>
        <dbReference type="ARBA" id="ARBA00022777"/>
    </source>
</evidence>
<gene>
    <name evidence="11" type="primary">ppnK</name>
    <name evidence="9" type="synonym">nadK</name>
    <name evidence="11" type="ORF">NCTC13832_00651</name>
    <name evidence="10" type="ORF">TP70_06970</name>
</gene>
<feature type="binding site" evidence="9">
    <location>
        <position position="149"/>
    </location>
    <ligand>
        <name>NAD(+)</name>
        <dbReference type="ChEBI" id="CHEBI:57540"/>
    </ligand>
</feature>
<dbReference type="InterPro" id="IPR017438">
    <property type="entry name" value="ATP-NAD_kinase_N"/>
</dbReference>
<keyword evidence="6 9" id="KW-0521">NADP</keyword>
<feature type="binding site" evidence="9">
    <location>
        <begin position="45"/>
        <end position="46"/>
    </location>
    <ligand>
        <name>NAD(+)</name>
        <dbReference type="ChEBI" id="CHEBI:57540"/>
    </ligand>
</feature>
<accession>A0A0D6XRU4</accession>
<evidence type="ECO:0000256" key="8">
    <source>
        <dbReference type="ARBA" id="ARBA00047925"/>
    </source>
</evidence>
<dbReference type="GO" id="GO:0051287">
    <property type="term" value="F:NAD binding"/>
    <property type="evidence" value="ECO:0007669"/>
    <property type="project" value="UniProtKB-ARBA"/>
</dbReference>
<evidence type="ECO:0000256" key="2">
    <source>
        <dbReference type="ARBA" id="ARBA00022679"/>
    </source>
</evidence>
<evidence type="ECO:0000256" key="5">
    <source>
        <dbReference type="ARBA" id="ARBA00022840"/>
    </source>
</evidence>
<protein>
    <recommendedName>
        <fullName evidence="9">NAD kinase</fullName>
        <ecNumber evidence="9">2.7.1.23</ecNumber>
    </recommendedName>
    <alternativeName>
        <fullName evidence="9">ATP-dependent NAD kinase</fullName>
    </alternativeName>
</protein>
<feature type="active site" description="Proton acceptor" evidence="9">
    <location>
        <position position="45"/>
    </location>
</feature>
<dbReference type="Pfam" id="PF20143">
    <property type="entry name" value="NAD_kinase_C"/>
    <property type="match status" value="1"/>
</dbReference>
<evidence type="ECO:0000256" key="3">
    <source>
        <dbReference type="ARBA" id="ARBA00022741"/>
    </source>
</evidence>
<dbReference type="AlphaFoldDB" id="A0A0D6XRU4"/>
<dbReference type="PANTHER" id="PTHR20275:SF0">
    <property type="entry name" value="NAD KINASE"/>
    <property type="match status" value="1"/>
</dbReference>
<dbReference type="SUPFAM" id="SSF111331">
    <property type="entry name" value="NAD kinase/diacylglycerol kinase-like"/>
    <property type="match status" value="1"/>
</dbReference>
<evidence type="ECO:0000313" key="13">
    <source>
        <dbReference type="Proteomes" id="UP000254100"/>
    </source>
</evidence>
<proteinExistence type="inferred from homology"/>
<evidence type="ECO:0000256" key="1">
    <source>
        <dbReference type="ARBA" id="ARBA00022490"/>
    </source>
</evidence>
<dbReference type="GO" id="GO:0003951">
    <property type="term" value="F:NAD+ kinase activity"/>
    <property type="evidence" value="ECO:0007669"/>
    <property type="project" value="UniProtKB-UniRule"/>
</dbReference>
<dbReference type="Proteomes" id="UP000032366">
    <property type="component" value="Unassembled WGS sequence"/>
</dbReference>
<comment type="subcellular location">
    <subcellularLocation>
        <location evidence="9">Cytoplasm</location>
    </subcellularLocation>
</comment>
<dbReference type="InterPro" id="IPR002504">
    <property type="entry name" value="NADK"/>
</dbReference>
<dbReference type="EC" id="2.7.1.23" evidence="9"/>